<keyword evidence="2" id="KW-1185">Reference proteome</keyword>
<dbReference type="AlphaFoldDB" id="A0A9D4BIR0"/>
<gene>
    <name evidence="1" type="ORF">DPMN_079881</name>
</gene>
<proteinExistence type="predicted"/>
<reference evidence="1" key="1">
    <citation type="journal article" date="2019" name="bioRxiv">
        <title>The Genome of the Zebra Mussel, Dreissena polymorpha: A Resource for Invasive Species Research.</title>
        <authorList>
            <person name="McCartney M.A."/>
            <person name="Auch B."/>
            <person name="Kono T."/>
            <person name="Mallez S."/>
            <person name="Zhang Y."/>
            <person name="Obille A."/>
            <person name="Becker A."/>
            <person name="Abrahante J.E."/>
            <person name="Garbe J."/>
            <person name="Badalamenti J.P."/>
            <person name="Herman A."/>
            <person name="Mangelson H."/>
            <person name="Liachko I."/>
            <person name="Sullivan S."/>
            <person name="Sone E.D."/>
            <person name="Koren S."/>
            <person name="Silverstein K.A.T."/>
            <person name="Beckman K.B."/>
            <person name="Gohl D.M."/>
        </authorList>
    </citation>
    <scope>NUCLEOTIDE SEQUENCE</scope>
    <source>
        <strain evidence="1">Duluth1</strain>
        <tissue evidence="1">Whole animal</tissue>
    </source>
</reference>
<reference evidence="1" key="2">
    <citation type="submission" date="2020-11" db="EMBL/GenBank/DDBJ databases">
        <authorList>
            <person name="McCartney M.A."/>
            <person name="Auch B."/>
            <person name="Kono T."/>
            <person name="Mallez S."/>
            <person name="Becker A."/>
            <person name="Gohl D.M."/>
            <person name="Silverstein K.A.T."/>
            <person name="Koren S."/>
            <person name="Bechman K.B."/>
            <person name="Herman A."/>
            <person name="Abrahante J.E."/>
            <person name="Garbe J."/>
        </authorList>
    </citation>
    <scope>NUCLEOTIDE SEQUENCE</scope>
    <source>
        <strain evidence="1">Duluth1</strain>
        <tissue evidence="1">Whole animal</tissue>
    </source>
</reference>
<evidence type="ECO:0000313" key="1">
    <source>
        <dbReference type="EMBL" id="KAH3704820.1"/>
    </source>
</evidence>
<evidence type="ECO:0000313" key="2">
    <source>
        <dbReference type="Proteomes" id="UP000828390"/>
    </source>
</evidence>
<comment type="caution">
    <text evidence="1">The sequence shown here is derived from an EMBL/GenBank/DDBJ whole genome shotgun (WGS) entry which is preliminary data.</text>
</comment>
<organism evidence="1 2">
    <name type="scientific">Dreissena polymorpha</name>
    <name type="common">Zebra mussel</name>
    <name type="synonym">Mytilus polymorpha</name>
    <dbReference type="NCBI Taxonomy" id="45954"/>
    <lineage>
        <taxon>Eukaryota</taxon>
        <taxon>Metazoa</taxon>
        <taxon>Spiralia</taxon>
        <taxon>Lophotrochozoa</taxon>
        <taxon>Mollusca</taxon>
        <taxon>Bivalvia</taxon>
        <taxon>Autobranchia</taxon>
        <taxon>Heteroconchia</taxon>
        <taxon>Euheterodonta</taxon>
        <taxon>Imparidentia</taxon>
        <taxon>Neoheterodontei</taxon>
        <taxon>Myida</taxon>
        <taxon>Dreissenoidea</taxon>
        <taxon>Dreissenidae</taxon>
        <taxon>Dreissena</taxon>
    </lineage>
</organism>
<sequence length="50" mass="5618">MKRLLGFAVIVIAALNVLFCILALARNDWYASSSGTVIRTLENMHRRLQA</sequence>
<accession>A0A9D4BIR0</accession>
<dbReference type="Proteomes" id="UP000828390">
    <property type="component" value="Unassembled WGS sequence"/>
</dbReference>
<protein>
    <submittedName>
        <fullName evidence="1">Uncharacterized protein</fullName>
    </submittedName>
</protein>
<dbReference type="EMBL" id="JAIWYP010000015">
    <property type="protein sequence ID" value="KAH3704820.1"/>
    <property type="molecule type" value="Genomic_DNA"/>
</dbReference>
<name>A0A9D4BIR0_DREPO</name>